<evidence type="ECO:0000313" key="3">
    <source>
        <dbReference type="EMBL" id="KAK8149006.1"/>
    </source>
</evidence>
<dbReference type="Proteomes" id="UP001397290">
    <property type="component" value="Unassembled WGS sequence"/>
</dbReference>
<accession>A0AAW0S5T4</accession>
<comment type="caution">
    <text evidence="3">The sequence shown here is derived from an EMBL/GenBank/DDBJ whole genome shotgun (WGS) entry which is preliminary data.</text>
</comment>
<feature type="compositionally biased region" description="Acidic residues" evidence="1">
    <location>
        <begin position="367"/>
        <end position="389"/>
    </location>
</feature>
<feature type="domain" description="DUF7582" evidence="2">
    <location>
        <begin position="186"/>
        <end position="342"/>
    </location>
</feature>
<gene>
    <name evidence="3" type="ORF">G3M48_008483</name>
</gene>
<proteinExistence type="predicted"/>
<name>A0AAW0S5T4_9HYPO</name>
<feature type="compositionally biased region" description="Pro residues" evidence="1">
    <location>
        <begin position="58"/>
        <end position="70"/>
    </location>
</feature>
<evidence type="ECO:0000259" key="2">
    <source>
        <dbReference type="Pfam" id="PF24483"/>
    </source>
</evidence>
<dbReference type="Pfam" id="PF24483">
    <property type="entry name" value="DUF7582"/>
    <property type="match status" value="1"/>
</dbReference>
<feature type="compositionally biased region" description="Low complexity" evidence="1">
    <location>
        <begin position="110"/>
        <end position="124"/>
    </location>
</feature>
<organism evidence="3 4">
    <name type="scientific">Beauveria asiatica</name>
    <dbReference type="NCBI Taxonomy" id="1069075"/>
    <lineage>
        <taxon>Eukaryota</taxon>
        <taxon>Fungi</taxon>
        <taxon>Dikarya</taxon>
        <taxon>Ascomycota</taxon>
        <taxon>Pezizomycotina</taxon>
        <taxon>Sordariomycetes</taxon>
        <taxon>Hypocreomycetidae</taxon>
        <taxon>Hypocreales</taxon>
        <taxon>Cordycipitaceae</taxon>
        <taxon>Beauveria</taxon>
    </lineage>
</organism>
<evidence type="ECO:0000256" key="1">
    <source>
        <dbReference type="SAM" id="MobiDB-lite"/>
    </source>
</evidence>
<dbReference type="InterPro" id="IPR056004">
    <property type="entry name" value="DUF7582"/>
</dbReference>
<feature type="compositionally biased region" description="Low complexity" evidence="1">
    <location>
        <begin position="150"/>
        <end position="159"/>
    </location>
</feature>
<feature type="compositionally biased region" description="Basic residues" evidence="1">
    <location>
        <begin position="84"/>
        <end position="103"/>
    </location>
</feature>
<reference evidence="3 4" key="1">
    <citation type="submission" date="2020-02" db="EMBL/GenBank/DDBJ databases">
        <title>Comparative genomics of the hypocrealean fungal genus Beauvera.</title>
        <authorList>
            <person name="Showalter D.N."/>
            <person name="Bushley K.E."/>
            <person name="Rehner S.A."/>
        </authorList>
    </citation>
    <scope>NUCLEOTIDE SEQUENCE [LARGE SCALE GENOMIC DNA]</scope>
    <source>
        <strain evidence="3 4">ARSEF4384</strain>
    </source>
</reference>
<evidence type="ECO:0000313" key="4">
    <source>
        <dbReference type="Proteomes" id="UP001397290"/>
    </source>
</evidence>
<feature type="compositionally biased region" description="Low complexity" evidence="1">
    <location>
        <begin position="418"/>
        <end position="453"/>
    </location>
</feature>
<dbReference type="EMBL" id="JAAHCF010000064">
    <property type="protein sequence ID" value="KAK8149006.1"/>
    <property type="molecule type" value="Genomic_DNA"/>
</dbReference>
<protein>
    <recommendedName>
        <fullName evidence="2">DUF7582 domain-containing protein</fullName>
    </recommendedName>
</protein>
<feature type="compositionally biased region" description="Low complexity" evidence="1">
    <location>
        <begin position="71"/>
        <end position="80"/>
    </location>
</feature>
<feature type="region of interest" description="Disordered" evidence="1">
    <location>
        <begin position="352"/>
        <end position="502"/>
    </location>
</feature>
<feature type="region of interest" description="Disordered" evidence="1">
    <location>
        <begin position="58"/>
        <end position="185"/>
    </location>
</feature>
<feature type="region of interest" description="Disordered" evidence="1">
    <location>
        <begin position="518"/>
        <end position="563"/>
    </location>
</feature>
<sequence length="588" mass="62859">MPLKDTISSPLEAGPSLLDAHHIPPQLVPALEYTSARLARKSLHLTLVVARRDYQLPPSPVLCSPPPSPPSTLGSPASPSRGRSFTRHLHLPRWGRRHHHHHQPFPSPSPSSSAASSMPTSPRSIFSSPAYTPISPQFPRAQQGSMSPRSPMWPLTPMTPLSPPLPTTPSTTKSSVPTESSSSYGFPMTPQHGVRLIHHGNLPAKAEKTLQSALAKAGRKSGGGGGDRHTTTHIAPALGAPACGLSSALFNDSVAQNDVLFSSDGLSLVALDRLYSLKAALSSYSKTGSPLRLEDAVDELRRYVLASGDKVSKMHLLRSYDWLNVSREALADLDRMYRRAYGGVEMQGGIQGMYFAPPVPETSSVWSDDEDDDEDDDDEDEIDQEEAYNDQDSGVYVEGLPDSPTIDPATVGMSDSATPKPSQSKPIPSSSPSSSSSPTSSSSPSSSSLKTPPLRVQTSMVYTPAHQAVVKPHAVDETQNLAPTEPQEDPEAEAATARPDDEAGLAAAARNQLWRSTQSVSIDEVLSPGADQDPPVARERDDDGGGGNDGPMTPNGYDDISPITRGEWGFLLVDRDFRNARTVAVTTC</sequence>
<dbReference type="AlphaFoldDB" id="A0AAW0S5T4"/>
<feature type="compositionally biased region" description="Low complexity" evidence="1">
    <location>
        <begin position="168"/>
        <end position="183"/>
    </location>
</feature>
<keyword evidence="4" id="KW-1185">Reference proteome</keyword>